<organism evidence="1 2">
    <name type="scientific">Nephila pilipes</name>
    <name type="common">Giant wood spider</name>
    <name type="synonym">Nephila maculata</name>
    <dbReference type="NCBI Taxonomy" id="299642"/>
    <lineage>
        <taxon>Eukaryota</taxon>
        <taxon>Metazoa</taxon>
        <taxon>Ecdysozoa</taxon>
        <taxon>Arthropoda</taxon>
        <taxon>Chelicerata</taxon>
        <taxon>Arachnida</taxon>
        <taxon>Araneae</taxon>
        <taxon>Araneomorphae</taxon>
        <taxon>Entelegynae</taxon>
        <taxon>Araneoidea</taxon>
        <taxon>Nephilidae</taxon>
        <taxon>Nephila</taxon>
    </lineage>
</organism>
<reference evidence="1" key="1">
    <citation type="submission" date="2020-08" db="EMBL/GenBank/DDBJ databases">
        <title>Multicomponent nature underlies the extraordinary mechanical properties of spider dragline silk.</title>
        <authorList>
            <person name="Kono N."/>
            <person name="Nakamura H."/>
            <person name="Mori M."/>
            <person name="Yoshida Y."/>
            <person name="Ohtoshi R."/>
            <person name="Malay A.D."/>
            <person name="Moran D.A.P."/>
            <person name="Tomita M."/>
            <person name="Numata K."/>
            <person name="Arakawa K."/>
        </authorList>
    </citation>
    <scope>NUCLEOTIDE SEQUENCE</scope>
</reference>
<protein>
    <submittedName>
        <fullName evidence="1">Uncharacterized protein</fullName>
    </submittedName>
</protein>
<sequence>MGYVNDKVFVPPLPVDLEELKQHKTATIHGLDSDTLTRVWVELDYRLNVSRMTKPSSIEHLCLSQTKFKIIPYNSVAGHI</sequence>
<accession>A0A8X6U595</accession>
<evidence type="ECO:0000313" key="1">
    <source>
        <dbReference type="EMBL" id="GFT82704.1"/>
    </source>
</evidence>
<dbReference type="EMBL" id="BMAW01072403">
    <property type="protein sequence ID" value="GFT82704.1"/>
    <property type="molecule type" value="Genomic_DNA"/>
</dbReference>
<keyword evidence="2" id="KW-1185">Reference proteome</keyword>
<gene>
    <name evidence="1" type="ORF">NPIL_484621</name>
</gene>
<proteinExistence type="predicted"/>
<name>A0A8X6U595_NEPPI</name>
<evidence type="ECO:0000313" key="2">
    <source>
        <dbReference type="Proteomes" id="UP000887013"/>
    </source>
</evidence>
<comment type="caution">
    <text evidence="1">The sequence shown here is derived from an EMBL/GenBank/DDBJ whole genome shotgun (WGS) entry which is preliminary data.</text>
</comment>
<dbReference type="AlphaFoldDB" id="A0A8X6U595"/>
<dbReference type="Proteomes" id="UP000887013">
    <property type="component" value="Unassembled WGS sequence"/>
</dbReference>
<dbReference type="OrthoDB" id="6435261at2759"/>